<evidence type="ECO:0000256" key="6">
    <source>
        <dbReference type="ARBA" id="ARBA00023136"/>
    </source>
</evidence>
<dbReference type="GeneID" id="25152781"/>
<dbReference type="GO" id="GO:0007165">
    <property type="term" value="P:signal transduction"/>
    <property type="evidence" value="ECO:0007669"/>
    <property type="project" value="UniProtKB-KW"/>
</dbReference>
<dbReference type="PROSITE" id="PS50111">
    <property type="entry name" value="CHEMOTAXIS_TRANSDUC_2"/>
    <property type="match status" value="1"/>
</dbReference>
<dbReference type="KEGG" id="teu:TEU_04940"/>
<evidence type="ECO:0000313" key="14">
    <source>
        <dbReference type="EMBL" id="AIU69733.1"/>
    </source>
</evidence>
<dbReference type="OrthoDB" id="342253at2157"/>
<evidence type="ECO:0000259" key="13">
    <source>
        <dbReference type="PROSITE" id="PS50885"/>
    </source>
</evidence>
<dbReference type="Pfam" id="PF00672">
    <property type="entry name" value="HAMP"/>
    <property type="match status" value="1"/>
</dbReference>
<dbReference type="Pfam" id="PF02743">
    <property type="entry name" value="dCache_1"/>
    <property type="match status" value="1"/>
</dbReference>
<gene>
    <name evidence="14" type="ORF">TEU_04940</name>
</gene>
<dbReference type="GO" id="GO:0006935">
    <property type="term" value="P:chemotaxis"/>
    <property type="evidence" value="ECO:0007669"/>
    <property type="project" value="UniProtKB-KW"/>
</dbReference>
<evidence type="ECO:0000256" key="3">
    <source>
        <dbReference type="ARBA" id="ARBA00022500"/>
    </source>
</evidence>
<dbReference type="Proteomes" id="UP000029980">
    <property type="component" value="Chromosome"/>
</dbReference>
<keyword evidence="10" id="KW-0175">Coiled coil</keyword>
<keyword evidence="15" id="KW-1185">Reference proteome</keyword>
<evidence type="ECO:0000313" key="15">
    <source>
        <dbReference type="Proteomes" id="UP000029980"/>
    </source>
</evidence>
<dbReference type="SUPFAM" id="SSF103190">
    <property type="entry name" value="Sensory domain-like"/>
    <property type="match status" value="1"/>
</dbReference>
<dbReference type="SMART" id="SM00283">
    <property type="entry name" value="MA"/>
    <property type="match status" value="1"/>
</dbReference>
<dbReference type="STRING" id="1505907.TEU_04940"/>
<feature type="transmembrane region" description="Helical" evidence="11">
    <location>
        <begin position="7"/>
        <end position="27"/>
    </location>
</feature>
<protein>
    <recommendedName>
        <fullName evidence="16">Chemotaxis protein</fullName>
    </recommendedName>
</protein>
<dbReference type="InterPro" id="IPR004089">
    <property type="entry name" value="MCPsignal_dom"/>
</dbReference>
<dbReference type="Gene3D" id="6.10.340.10">
    <property type="match status" value="1"/>
</dbReference>
<evidence type="ECO:0000256" key="8">
    <source>
        <dbReference type="ARBA" id="ARBA00029447"/>
    </source>
</evidence>
<evidence type="ECO:0000256" key="11">
    <source>
        <dbReference type="SAM" id="Phobius"/>
    </source>
</evidence>
<evidence type="ECO:0000256" key="2">
    <source>
        <dbReference type="ARBA" id="ARBA00022475"/>
    </source>
</evidence>
<dbReference type="Gene3D" id="1.10.287.950">
    <property type="entry name" value="Methyl-accepting chemotaxis protein"/>
    <property type="match status" value="1"/>
</dbReference>
<dbReference type="GO" id="GO:0005886">
    <property type="term" value="C:plasma membrane"/>
    <property type="evidence" value="ECO:0007669"/>
    <property type="project" value="UniProtKB-SubCell"/>
</dbReference>
<keyword evidence="2" id="KW-1003">Cell membrane</keyword>
<name>A0A097QTE4_9EURY</name>
<dbReference type="GO" id="GO:0004888">
    <property type="term" value="F:transmembrane signaling receptor activity"/>
    <property type="evidence" value="ECO:0007669"/>
    <property type="project" value="InterPro"/>
</dbReference>
<dbReference type="InterPro" id="IPR029151">
    <property type="entry name" value="Sensor-like_sf"/>
</dbReference>
<proteinExistence type="inferred from homology"/>
<keyword evidence="4 11" id="KW-0812">Transmembrane</keyword>
<dbReference type="RefSeq" id="WP_050002712.1">
    <property type="nucleotide sequence ID" value="NZ_CP008887.1"/>
</dbReference>
<dbReference type="PRINTS" id="PR00260">
    <property type="entry name" value="CHEMTRNSDUCR"/>
</dbReference>
<dbReference type="CDD" id="cd12912">
    <property type="entry name" value="PDC2_MCP_like"/>
    <property type="match status" value="1"/>
</dbReference>
<comment type="subcellular location">
    <subcellularLocation>
        <location evidence="1">Cell membrane</location>
        <topology evidence="1">Multi-pass membrane protein</topology>
    </subcellularLocation>
</comment>
<feature type="coiled-coil region" evidence="10">
    <location>
        <begin position="600"/>
        <end position="631"/>
    </location>
</feature>
<evidence type="ECO:0000256" key="5">
    <source>
        <dbReference type="ARBA" id="ARBA00022989"/>
    </source>
</evidence>
<dbReference type="InterPro" id="IPR003660">
    <property type="entry name" value="HAMP_dom"/>
</dbReference>
<keyword evidence="6 11" id="KW-0472">Membrane</keyword>
<dbReference type="SMART" id="SM00304">
    <property type="entry name" value="HAMP"/>
    <property type="match status" value="2"/>
</dbReference>
<keyword evidence="5 11" id="KW-1133">Transmembrane helix</keyword>
<keyword evidence="7 9" id="KW-0807">Transducer</keyword>
<feature type="coiled-coil region" evidence="10">
    <location>
        <begin position="664"/>
        <end position="739"/>
    </location>
</feature>
<evidence type="ECO:0000256" key="9">
    <source>
        <dbReference type="PROSITE-ProRule" id="PRU00284"/>
    </source>
</evidence>
<dbReference type="CDD" id="cd06225">
    <property type="entry name" value="HAMP"/>
    <property type="match status" value="1"/>
</dbReference>
<dbReference type="InterPro" id="IPR033479">
    <property type="entry name" value="dCache_1"/>
</dbReference>
<dbReference type="Gene3D" id="3.30.450.20">
    <property type="entry name" value="PAS domain"/>
    <property type="match status" value="2"/>
</dbReference>
<accession>A0A097QTE4</accession>
<organism evidence="14 15">
    <name type="scientific">Thermococcus eurythermalis</name>
    <dbReference type="NCBI Taxonomy" id="1505907"/>
    <lineage>
        <taxon>Archaea</taxon>
        <taxon>Methanobacteriati</taxon>
        <taxon>Methanobacteriota</taxon>
        <taxon>Thermococci</taxon>
        <taxon>Thermococcales</taxon>
        <taxon>Thermococcaceae</taxon>
        <taxon>Thermococcus</taxon>
    </lineage>
</organism>
<dbReference type="HOGENOM" id="CLU_000445_107_19_2"/>
<feature type="domain" description="Methyl-accepting transducer" evidence="12">
    <location>
        <begin position="456"/>
        <end position="706"/>
    </location>
</feature>
<dbReference type="PROSITE" id="PS50885">
    <property type="entry name" value="HAMP"/>
    <property type="match status" value="1"/>
</dbReference>
<evidence type="ECO:0000259" key="12">
    <source>
        <dbReference type="PROSITE" id="PS50111"/>
    </source>
</evidence>
<keyword evidence="3" id="KW-0145">Chemotaxis</keyword>
<dbReference type="EMBL" id="CP008887">
    <property type="protein sequence ID" value="AIU69733.1"/>
    <property type="molecule type" value="Genomic_DNA"/>
</dbReference>
<dbReference type="InterPro" id="IPR004090">
    <property type="entry name" value="Chemotax_Me-accpt_rcpt"/>
</dbReference>
<dbReference type="PANTHER" id="PTHR32089">
    <property type="entry name" value="METHYL-ACCEPTING CHEMOTAXIS PROTEIN MCPB"/>
    <property type="match status" value="1"/>
</dbReference>
<sequence>MRFRQKLYLVVFGTAIVIMLIMALAQIRGIEAMGASMEKTMGPTMREQARKIALLESEKYALMIDERLHPLKLVADSYASAIGTEYMMEEYIPHYSQTDNFWNIVKKKLNELKASDDSIINAYYADRNGRLEIVPPAELPQDFDATKSVWYQRAAEEGQFWMEPYTDIITNKTVISYITPVHYNGDLKGVLGVDIDFSALYKEMTSTRIGETGYLFVISHNGTVVIHPNAELIGSVNIFTDEKYSGLASAVKGNEKGVVEAELDGKTMVMAFARSEVTGWTIVAVAPEDELIGALVTSLDNAKSEASKNLIFSIGLASLIAFGLVLAGVQYLRKALKPIEELTNAAELIAQGRLEEAKELVGSIDYPYRDDEIGKLLTAFEAISRDVIGTLNGVIQKLERLAEGDLSNGLSVEAKGDLMEIITALRETSAKMRTLIGNIRHIGLLLDQQAGELAQIAENVRGSMEQVGEAIEQVSVEAQRQQESINEITEGMRLVAQVTEETSSIMEEFERAVEEVTRTASEGGRKGDEAIRDVESIKRSMDFIDEAVRAVSEMSKRIGEITQTIGNIAEQTNLLALNAAIEAARAGDAGKGFAVVAQEIRGLAEESKEAAEKIREIIAEMDEKVRRAVEETKKGVDTVSNSTETLKESLGYLGYVAEMIGSIGERVSEVKEQAERTKEEVEKALRALENLAASAEETTASAEEVSSAMQEQRAEIEALSEEARKLKEIARELRENVEQFRL</sequence>
<evidence type="ECO:0000256" key="7">
    <source>
        <dbReference type="ARBA" id="ARBA00023224"/>
    </source>
</evidence>
<dbReference type="SUPFAM" id="SSF58104">
    <property type="entry name" value="Methyl-accepting chemotaxis protein (MCP) signaling domain"/>
    <property type="match status" value="1"/>
</dbReference>
<evidence type="ECO:0000256" key="4">
    <source>
        <dbReference type="ARBA" id="ARBA00022692"/>
    </source>
</evidence>
<dbReference type="AlphaFoldDB" id="A0A097QTE4"/>
<comment type="similarity">
    <text evidence="8">Belongs to the methyl-accepting chemotaxis (MCP) protein family.</text>
</comment>
<evidence type="ECO:0000256" key="10">
    <source>
        <dbReference type="SAM" id="Coils"/>
    </source>
</evidence>
<feature type="domain" description="HAMP" evidence="13">
    <location>
        <begin position="333"/>
        <end position="392"/>
    </location>
</feature>
<reference evidence="14 15" key="1">
    <citation type="journal article" date="2015" name="Int. J. Syst. Evol. Microbiol.">
        <title>Thermococcus eurythermalis sp. nov., a conditional piezophilic hyperthermophilic archaeon with a wide temperature range isolated from an oil-immersed chimney in the Guaymas Basin.</title>
        <authorList>
            <person name="Zhao W."/>
            <person name="Zeng X."/>
            <person name="Xiao X."/>
        </authorList>
    </citation>
    <scope>NUCLEOTIDE SEQUENCE [LARGE SCALE GENOMIC DNA]</scope>
    <source>
        <strain evidence="14 15">A501</strain>
    </source>
</reference>
<dbReference type="PANTHER" id="PTHR32089:SF112">
    <property type="entry name" value="LYSOZYME-LIKE PROTEIN-RELATED"/>
    <property type="match status" value="1"/>
</dbReference>
<dbReference type="CDD" id="cd12913">
    <property type="entry name" value="PDC1_MCP_like"/>
    <property type="match status" value="1"/>
</dbReference>
<dbReference type="Pfam" id="PF00015">
    <property type="entry name" value="MCPsignal"/>
    <property type="match status" value="1"/>
</dbReference>
<evidence type="ECO:0008006" key="16">
    <source>
        <dbReference type="Google" id="ProtNLM"/>
    </source>
</evidence>
<evidence type="ECO:0000256" key="1">
    <source>
        <dbReference type="ARBA" id="ARBA00004651"/>
    </source>
</evidence>